<organism evidence="1">
    <name type="scientific">Siphoviridae sp. ctabX13</name>
    <dbReference type="NCBI Taxonomy" id="2826389"/>
    <lineage>
        <taxon>Viruses</taxon>
        <taxon>Duplodnaviria</taxon>
        <taxon>Heunggongvirae</taxon>
        <taxon>Uroviricota</taxon>
        <taxon>Caudoviricetes</taxon>
    </lineage>
</organism>
<evidence type="ECO:0000313" key="1">
    <source>
        <dbReference type="EMBL" id="DAD74305.1"/>
    </source>
</evidence>
<dbReference type="Pfam" id="PF05133">
    <property type="entry name" value="SPP1_portal"/>
    <property type="match status" value="1"/>
</dbReference>
<proteinExistence type="predicted"/>
<dbReference type="EMBL" id="BK014758">
    <property type="protein sequence ID" value="DAD74305.1"/>
    <property type="molecule type" value="Genomic_DNA"/>
</dbReference>
<accession>A0A8S5LW95</accession>
<reference evidence="1" key="1">
    <citation type="journal article" date="2021" name="Proc. Natl. Acad. Sci. U.S.A.">
        <title>A Catalog of Tens of Thousands of Viruses from Human Metagenomes Reveals Hidden Associations with Chronic Diseases.</title>
        <authorList>
            <person name="Tisza M.J."/>
            <person name="Buck C.B."/>
        </authorList>
    </citation>
    <scope>NUCLEOTIDE SEQUENCE</scope>
    <source>
        <strain evidence="1">CtabX13</strain>
    </source>
</reference>
<dbReference type="NCBIfam" id="TIGR01538">
    <property type="entry name" value="portal_SPP1"/>
    <property type="match status" value="1"/>
</dbReference>
<name>A0A8S5LW95_9CAUD</name>
<protein>
    <submittedName>
        <fullName evidence="1">PORTAL PROTEIN</fullName>
    </submittedName>
</protein>
<sequence length="446" mass="51993">MFYFDMNEVIDEDFITKIVNKFKMGAVEHYRMLERYYDVKNDAIALRNMKAGKPNNKIFHGFARYITNMATSYFAGKPIEYLIDDEEYKKELLTYLDDNYNFDYEISKEASKKGIAYELLYVTENSELRSRQYSAEDIIPIYSSYPDEFLNGFIKLSSVYDLDGYLKEERAVAYDKSDMYEFRRSTSSGRFELVDVNRHYLSDVPLIVYWNTQEMSSDYESVITLIDAYDRAESNTANDMDYFTDAYLVIKGAEGGLVDESGEDISLSDSEKSLRDRRVMYLDESGDAKFLIKGSDDESSENFKNRLFKDIFFTSQVPAMTDENFAGDLSGIALRYKLIGLEQLAIMKENRMRLAKKKKISMITDWINWKKSKRYDASSVKQKYTRNFTENISEIIDNVTKLNGIVSKRTQLDMLPQDIIHDTDKELKIIEEEIKESEGLFMEPVS</sequence>
<dbReference type="InterPro" id="IPR021145">
    <property type="entry name" value="Portal_protein_SPP1_Gp6-like"/>
</dbReference>
<dbReference type="InterPro" id="IPR006428">
    <property type="entry name" value="Portal_SPP1-type"/>
</dbReference>